<dbReference type="Pfam" id="PF07714">
    <property type="entry name" value="PK_Tyr_Ser-Thr"/>
    <property type="match status" value="1"/>
</dbReference>
<dbReference type="FunFam" id="1.10.510.10:FF:000554">
    <property type="entry name" value="Predicted protein"/>
    <property type="match status" value="1"/>
</dbReference>
<evidence type="ECO:0000256" key="3">
    <source>
        <dbReference type="ARBA" id="ARBA00022741"/>
    </source>
</evidence>
<dbReference type="SUPFAM" id="SSF56112">
    <property type="entry name" value="Protein kinase-like (PK-like)"/>
    <property type="match status" value="1"/>
</dbReference>
<evidence type="ECO:0000256" key="9">
    <source>
        <dbReference type="SAM" id="MobiDB-lite"/>
    </source>
</evidence>
<dbReference type="PANTHER" id="PTHR24416">
    <property type="entry name" value="TYROSINE-PROTEIN KINASE RECEPTOR"/>
    <property type="match status" value="1"/>
</dbReference>
<feature type="compositionally biased region" description="Low complexity" evidence="9">
    <location>
        <begin position="20"/>
        <end position="30"/>
    </location>
</feature>
<dbReference type="Gene3D" id="3.30.200.20">
    <property type="entry name" value="Phosphorylase Kinase, domain 1"/>
    <property type="match status" value="1"/>
</dbReference>
<dbReference type="GO" id="GO:1990090">
    <property type="term" value="P:cellular response to nerve growth factor stimulus"/>
    <property type="evidence" value="ECO:0007669"/>
    <property type="project" value="TreeGrafter"/>
</dbReference>
<evidence type="ECO:0000256" key="6">
    <source>
        <dbReference type="ARBA" id="ARBA00023137"/>
    </source>
</evidence>
<dbReference type="InterPro" id="IPR000719">
    <property type="entry name" value="Prot_kinase_dom"/>
</dbReference>
<dbReference type="OMA" id="PRPIHNI"/>
<dbReference type="GO" id="GO:0010976">
    <property type="term" value="P:positive regulation of neuron projection development"/>
    <property type="evidence" value="ECO:0007669"/>
    <property type="project" value="TreeGrafter"/>
</dbReference>
<keyword evidence="6" id="KW-0829">Tyrosine-protein kinase</keyword>
<dbReference type="InterPro" id="IPR008266">
    <property type="entry name" value="Tyr_kinase_AS"/>
</dbReference>
<protein>
    <submittedName>
        <fullName evidence="12">Tyrosine-protein kinase transmembrane receptor Ror</fullName>
    </submittedName>
</protein>
<keyword evidence="3 8" id="KW-0547">Nucleotide-binding</keyword>
<feature type="transmembrane region" description="Helical" evidence="10">
    <location>
        <begin position="137"/>
        <end position="158"/>
    </location>
</feature>
<evidence type="ECO:0000256" key="8">
    <source>
        <dbReference type="PROSITE-ProRule" id="PRU10141"/>
    </source>
</evidence>
<dbReference type="PROSITE" id="PS00109">
    <property type="entry name" value="PROTEIN_KINASE_TYR"/>
    <property type="match status" value="1"/>
</dbReference>
<evidence type="ECO:0000256" key="1">
    <source>
        <dbReference type="ARBA" id="ARBA00004167"/>
    </source>
</evidence>
<feature type="region of interest" description="Disordered" evidence="9">
    <location>
        <begin position="486"/>
        <end position="512"/>
    </location>
</feature>
<dbReference type="GO" id="GO:0030424">
    <property type="term" value="C:axon"/>
    <property type="evidence" value="ECO:0007669"/>
    <property type="project" value="TreeGrafter"/>
</dbReference>
<dbReference type="GO" id="GO:0007169">
    <property type="term" value="P:cell surface receptor protein tyrosine kinase signaling pathway"/>
    <property type="evidence" value="ECO:0007669"/>
    <property type="project" value="TreeGrafter"/>
</dbReference>
<evidence type="ECO:0000256" key="7">
    <source>
        <dbReference type="ARBA" id="ARBA00051243"/>
    </source>
</evidence>
<evidence type="ECO:0000256" key="10">
    <source>
        <dbReference type="SAM" id="Phobius"/>
    </source>
</evidence>
<keyword evidence="10" id="KW-0472">Membrane</keyword>
<dbReference type="EMBL" id="KK107109">
    <property type="protein sequence ID" value="EZA59272.1"/>
    <property type="molecule type" value="Genomic_DNA"/>
</dbReference>
<keyword evidence="10 12" id="KW-0812">Transmembrane</keyword>
<gene>
    <name evidence="13" type="ORF">DMN91_008491</name>
    <name evidence="12" type="ORF">X777_15915</name>
</gene>
<proteinExistence type="predicted"/>
<evidence type="ECO:0000256" key="2">
    <source>
        <dbReference type="ARBA" id="ARBA00022679"/>
    </source>
</evidence>
<feature type="binding site" evidence="8">
    <location>
        <position position="242"/>
    </location>
    <ligand>
        <name>ATP</name>
        <dbReference type="ChEBI" id="CHEBI:30616"/>
    </ligand>
</feature>
<evidence type="ECO:0000256" key="5">
    <source>
        <dbReference type="ARBA" id="ARBA00022840"/>
    </source>
</evidence>
<sequence length="533" mass="60319">MYGRRIPRKRGLSSPEKRTNSSVGVSSQQQSNLVVQLLPNRGNFEIVGCRHQPHICGTEAACRSFPNNTSKCVCPHDLSPPTPDLRCPNRVIVPLTPRPIHNIIPPSNNNSTNTTNIASGLPEAEQVEGLRQKVPEIVGIAIALIAVIVFLFGIVYGIKRRSYNVKSQRDSTDESSVSLKKEISLMPKCTANPQYFEDSPSEILIIKREDLTFLRDIGEGCFGKVYKGEWRNEDRKETVAIKVLKVTATREAETDFIREVDAMSTFHHPNILSLKGIVYHNETNRPWMVFEYMPYGDLTKVLRANSPQFSSSRTGLQPLTKDSLYWISIQIASGMTYLSSQRFVHRDLACRNCLVGVGLTVKIADFGMSRDIYTCDYYKIGGSRLLPVRWMSPESVMYGKFTLETDVWSFGVVLWEIFSFGKQPYYGSSNEEVIKFIREKSVLSPPEECPPIIEQIMRECWMYDSTKRIKFPQILKRLHEAQDKLNQQETLPKPPQGPVTVRTPDALDPDGYLLPAPAIPHDYLQTLPSLSDE</sequence>
<evidence type="ECO:0000256" key="4">
    <source>
        <dbReference type="ARBA" id="ARBA00022777"/>
    </source>
</evidence>
<dbReference type="SMART" id="SM00219">
    <property type="entry name" value="TyrKc"/>
    <property type="match status" value="1"/>
</dbReference>
<dbReference type="InterPro" id="IPR050122">
    <property type="entry name" value="RTK"/>
</dbReference>
<evidence type="ECO:0000313" key="14">
    <source>
        <dbReference type="Proteomes" id="UP000053097"/>
    </source>
</evidence>
<dbReference type="InterPro" id="IPR001245">
    <property type="entry name" value="Ser-Thr/Tyr_kinase_cat_dom"/>
</dbReference>
<keyword evidence="10" id="KW-1133">Transmembrane helix</keyword>
<name>A0A026WTD2_OOCBI</name>
<dbReference type="GO" id="GO:0005030">
    <property type="term" value="F:neurotrophin receptor activity"/>
    <property type="evidence" value="ECO:0007669"/>
    <property type="project" value="TreeGrafter"/>
</dbReference>
<organism evidence="12 14">
    <name type="scientific">Ooceraea biroi</name>
    <name type="common">Clonal raider ant</name>
    <name type="synonym">Cerapachys biroi</name>
    <dbReference type="NCBI Taxonomy" id="2015173"/>
    <lineage>
        <taxon>Eukaryota</taxon>
        <taxon>Metazoa</taxon>
        <taxon>Ecdysozoa</taxon>
        <taxon>Arthropoda</taxon>
        <taxon>Hexapoda</taxon>
        <taxon>Insecta</taxon>
        <taxon>Pterygota</taxon>
        <taxon>Neoptera</taxon>
        <taxon>Endopterygota</taxon>
        <taxon>Hymenoptera</taxon>
        <taxon>Apocrita</taxon>
        <taxon>Aculeata</taxon>
        <taxon>Formicoidea</taxon>
        <taxon>Formicidae</taxon>
        <taxon>Dorylinae</taxon>
        <taxon>Ooceraea</taxon>
    </lineage>
</organism>
<reference evidence="13 15" key="2">
    <citation type="journal article" date="2018" name="Genome Res.">
        <title>The genomic architecture and molecular evolution of ant odorant receptors.</title>
        <authorList>
            <person name="McKenzie S.K."/>
            <person name="Kronauer D.J.C."/>
        </authorList>
    </citation>
    <scope>NUCLEOTIDE SEQUENCE [LARGE SCALE GENOMIC DNA]</scope>
    <source>
        <strain evidence="13">Clonal line C1</strain>
    </source>
</reference>
<evidence type="ECO:0000313" key="13">
    <source>
        <dbReference type="EMBL" id="RLU19932.1"/>
    </source>
</evidence>
<dbReference type="GO" id="GO:0005524">
    <property type="term" value="F:ATP binding"/>
    <property type="evidence" value="ECO:0007669"/>
    <property type="project" value="UniProtKB-UniRule"/>
</dbReference>
<dbReference type="InterPro" id="IPR020635">
    <property type="entry name" value="Tyr_kinase_cat_dom"/>
</dbReference>
<feature type="domain" description="Protein kinase" evidence="11">
    <location>
        <begin position="211"/>
        <end position="482"/>
    </location>
</feature>
<dbReference type="PROSITE" id="PS00107">
    <property type="entry name" value="PROTEIN_KINASE_ATP"/>
    <property type="match status" value="1"/>
</dbReference>
<dbReference type="GO" id="GO:0005886">
    <property type="term" value="C:plasma membrane"/>
    <property type="evidence" value="ECO:0007669"/>
    <property type="project" value="TreeGrafter"/>
</dbReference>
<evidence type="ECO:0000313" key="12">
    <source>
        <dbReference type="EMBL" id="EZA59272.1"/>
    </source>
</evidence>
<comment type="catalytic activity">
    <reaction evidence="7">
        <text>L-tyrosyl-[protein] + ATP = O-phospho-L-tyrosyl-[protein] + ADP + H(+)</text>
        <dbReference type="Rhea" id="RHEA:10596"/>
        <dbReference type="Rhea" id="RHEA-COMP:10136"/>
        <dbReference type="Rhea" id="RHEA-COMP:20101"/>
        <dbReference type="ChEBI" id="CHEBI:15378"/>
        <dbReference type="ChEBI" id="CHEBI:30616"/>
        <dbReference type="ChEBI" id="CHEBI:46858"/>
        <dbReference type="ChEBI" id="CHEBI:61978"/>
        <dbReference type="ChEBI" id="CHEBI:456216"/>
        <dbReference type="EC" id="2.7.10.1"/>
    </reaction>
</comment>
<dbReference type="OrthoDB" id="2431000at2759"/>
<keyword evidence="2" id="KW-0808">Transferase</keyword>
<keyword evidence="14" id="KW-1185">Reference proteome</keyword>
<evidence type="ECO:0000313" key="15">
    <source>
        <dbReference type="Proteomes" id="UP000279307"/>
    </source>
</evidence>
<dbReference type="GO" id="GO:0051897">
    <property type="term" value="P:positive regulation of phosphatidylinositol 3-kinase/protein kinase B signal transduction"/>
    <property type="evidence" value="ECO:0007669"/>
    <property type="project" value="TreeGrafter"/>
</dbReference>
<reference evidence="13" key="3">
    <citation type="submission" date="2018-07" db="EMBL/GenBank/DDBJ databases">
        <authorList>
            <person name="Mckenzie S.K."/>
            <person name="Kronauer D.J.C."/>
        </authorList>
    </citation>
    <scope>NUCLEOTIDE SEQUENCE</scope>
    <source>
        <strain evidence="13">Clonal line C1</strain>
    </source>
</reference>
<dbReference type="GO" id="GO:0043235">
    <property type="term" value="C:receptor complex"/>
    <property type="evidence" value="ECO:0007669"/>
    <property type="project" value="TreeGrafter"/>
</dbReference>
<keyword evidence="12" id="KW-0675">Receptor</keyword>
<reference evidence="12 14" key="1">
    <citation type="journal article" date="2014" name="Curr. Biol.">
        <title>The genome of the clonal raider ant Cerapachys biroi.</title>
        <authorList>
            <person name="Oxley P.R."/>
            <person name="Ji L."/>
            <person name="Fetter-Pruneda I."/>
            <person name="McKenzie S.K."/>
            <person name="Li C."/>
            <person name="Hu H."/>
            <person name="Zhang G."/>
            <person name="Kronauer D.J."/>
        </authorList>
    </citation>
    <scope>NUCLEOTIDE SEQUENCE [LARGE SCALE GENOMIC DNA]</scope>
</reference>
<dbReference type="InterPro" id="IPR011009">
    <property type="entry name" value="Kinase-like_dom_sf"/>
</dbReference>
<comment type="subcellular location">
    <subcellularLocation>
        <location evidence="1">Membrane</location>
        <topology evidence="1">Single-pass membrane protein</topology>
    </subcellularLocation>
</comment>
<dbReference type="PROSITE" id="PS50011">
    <property type="entry name" value="PROTEIN_KINASE_DOM"/>
    <property type="match status" value="1"/>
</dbReference>
<evidence type="ECO:0000259" key="11">
    <source>
        <dbReference type="PROSITE" id="PS50011"/>
    </source>
</evidence>
<dbReference type="EMBL" id="QOIP01000008">
    <property type="protein sequence ID" value="RLU19932.1"/>
    <property type="molecule type" value="Genomic_DNA"/>
</dbReference>
<dbReference type="PRINTS" id="PR00109">
    <property type="entry name" value="TYRKINASE"/>
</dbReference>
<keyword evidence="5 8" id="KW-0067">ATP-binding</keyword>
<dbReference type="AlphaFoldDB" id="A0A026WTD2"/>
<dbReference type="Gene3D" id="1.10.510.10">
    <property type="entry name" value="Transferase(Phosphotransferase) domain 1"/>
    <property type="match status" value="1"/>
</dbReference>
<dbReference type="Proteomes" id="UP000053097">
    <property type="component" value="Unassembled WGS sequence"/>
</dbReference>
<feature type="compositionally biased region" description="Basic residues" evidence="9">
    <location>
        <begin position="1"/>
        <end position="11"/>
    </location>
</feature>
<dbReference type="PANTHER" id="PTHR24416:SF619">
    <property type="entry name" value="TYROSINE-PROTEIN KINASE TRANSMEMBRANE RECEPTOR ROR-LIKE PROTEIN"/>
    <property type="match status" value="1"/>
</dbReference>
<keyword evidence="4 12" id="KW-0418">Kinase</keyword>
<dbReference type="GO" id="GO:0043121">
    <property type="term" value="F:neurotrophin binding"/>
    <property type="evidence" value="ECO:0007669"/>
    <property type="project" value="TreeGrafter"/>
</dbReference>
<dbReference type="InterPro" id="IPR017441">
    <property type="entry name" value="Protein_kinase_ATP_BS"/>
</dbReference>
<dbReference type="STRING" id="2015173.A0A026WTD2"/>
<dbReference type="Proteomes" id="UP000279307">
    <property type="component" value="Chromosome 8"/>
</dbReference>
<accession>A0A026WTD2</accession>
<feature type="region of interest" description="Disordered" evidence="9">
    <location>
        <begin position="1"/>
        <end position="30"/>
    </location>
</feature>
<dbReference type="GO" id="GO:0004714">
    <property type="term" value="F:transmembrane receptor protein tyrosine kinase activity"/>
    <property type="evidence" value="ECO:0007669"/>
    <property type="project" value="UniProtKB-EC"/>
</dbReference>